<evidence type="ECO:0000313" key="1">
    <source>
        <dbReference type="EMBL" id="LAB68216.1"/>
    </source>
</evidence>
<protein>
    <submittedName>
        <fullName evidence="1">tRNA pseudouridine synthase 2</fullName>
    </submittedName>
</protein>
<dbReference type="PANTHER" id="PTHR13195">
    <property type="entry name" value="PSEUDOURIDINE SYNTHASE-RELATED"/>
    <property type="match status" value="1"/>
</dbReference>
<evidence type="ECO:0000313" key="2">
    <source>
        <dbReference type="EMBL" id="LAC22040.1"/>
    </source>
</evidence>
<reference evidence="1" key="2">
    <citation type="journal article" date="2018" name="Biosci. Biotechnol. Biochem.">
        <title>Polysaccharide hydrolase of the hadal zone amphipods Hirondellea gigas.</title>
        <authorList>
            <person name="Kobayashi H."/>
            <person name="Nagahama T."/>
            <person name="Arai W."/>
            <person name="Sasagawa Y."/>
            <person name="Umeda M."/>
            <person name="Hayashi T."/>
            <person name="Nikaido I."/>
            <person name="Watanabe H."/>
            <person name="Oguri K."/>
            <person name="Kitazato H."/>
            <person name="Fujioka K."/>
            <person name="Kido Y."/>
            <person name="Takami H."/>
        </authorList>
    </citation>
    <scope>NUCLEOTIDE SEQUENCE</scope>
    <source>
        <tissue evidence="1">Whole body</tissue>
    </source>
</reference>
<dbReference type="PANTHER" id="PTHR13195:SF0">
    <property type="entry name" value="PSEUDOURIDYLATE SYNTHASE TRUB2, MITOCHONDRIAL"/>
    <property type="match status" value="1"/>
</dbReference>
<dbReference type="SUPFAM" id="SSF55120">
    <property type="entry name" value="Pseudouridine synthase"/>
    <property type="match status" value="1"/>
</dbReference>
<organism evidence="1">
    <name type="scientific">Hirondellea gigas</name>
    <dbReference type="NCBI Taxonomy" id="1518452"/>
    <lineage>
        <taxon>Eukaryota</taxon>
        <taxon>Metazoa</taxon>
        <taxon>Ecdysozoa</taxon>
        <taxon>Arthropoda</taxon>
        <taxon>Crustacea</taxon>
        <taxon>Multicrustacea</taxon>
        <taxon>Malacostraca</taxon>
        <taxon>Eumalacostraca</taxon>
        <taxon>Peracarida</taxon>
        <taxon>Amphipoda</taxon>
        <taxon>Amphilochidea</taxon>
        <taxon>Lysianassida</taxon>
        <taxon>Lysianassidira</taxon>
        <taxon>Lysianassoidea</taxon>
        <taxon>Lysianassidae</taxon>
        <taxon>Hirondellea</taxon>
    </lineage>
</organism>
<name>A0A2P2I2V3_9CRUS</name>
<dbReference type="AlphaFoldDB" id="A0A2P2I2V3"/>
<dbReference type="GO" id="GO:0003723">
    <property type="term" value="F:RNA binding"/>
    <property type="evidence" value="ECO:0007669"/>
    <property type="project" value="InterPro"/>
</dbReference>
<sequence length="360" mass="41269">MRTVVREASEAFRQLQGVFCIYKPPRVSMNFITQSISLRLTNELNDMKYSRPTHRVEIEGSITGEMRVKKYVDYSMHPLVLGPLFSQEDVSLSYPRHMINFLSGLCIMGVNELGETLSQELDEAQLITTHMVEGKLGVATRDLLYTGAPVERTSFEHVTRGRLERVLHLLQSTDQRKMVNLMGLQPNSQNAYDVMAEDGLVRPNRSKEPIIYGIKLVDLGKPHFTIEVTGINIDGDYLVSLIHDIGLRVKSTAHTLQARCLRHGPYTLDHALLRKHWKLEPIAQNIAECQGYAMDLQHKHASLTSLGTFQAEQMKLLKEKKTQRMLQEKKREDIALKMLEDFKANEEYEEFCKSVEHFKV</sequence>
<dbReference type="GO" id="GO:0001522">
    <property type="term" value="P:pseudouridine synthesis"/>
    <property type="evidence" value="ECO:0007669"/>
    <property type="project" value="InterPro"/>
</dbReference>
<dbReference type="EMBL" id="IACT01002780">
    <property type="protein sequence ID" value="LAC22040.1"/>
    <property type="molecule type" value="mRNA"/>
</dbReference>
<dbReference type="EMBL" id="IACF01002567">
    <property type="protein sequence ID" value="LAB68216.1"/>
    <property type="molecule type" value="mRNA"/>
</dbReference>
<accession>A0A2P2I2V3</accession>
<dbReference type="GO" id="GO:0009982">
    <property type="term" value="F:pseudouridine synthase activity"/>
    <property type="evidence" value="ECO:0007669"/>
    <property type="project" value="InterPro"/>
</dbReference>
<dbReference type="InterPro" id="IPR039048">
    <property type="entry name" value="Trub2"/>
</dbReference>
<proteinExistence type="evidence at transcript level"/>
<dbReference type="InterPro" id="IPR020103">
    <property type="entry name" value="PsdUridine_synth_cat_dom_sf"/>
</dbReference>
<dbReference type="Gene3D" id="3.30.2350.10">
    <property type="entry name" value="Pseudouridine synthase"/>
    <property type="match status" value="1"/>
</dbReference>
<reference evidence="2" key="1">
    <citation type="submission" date="2017-11" db="EMBL/GenBank/DDBJ databases">
        <title>The sensing device of the deep-sea amphipod.</title>
        <authorList>
            <person name="Kobayashi H."/>
            <person name="Nagahama T."/>
            <person name="Arai W."/>
            <person name="Sasagawa Y."/>
            <person name="Umeda M."/>
            <person name="Hayashi T."/>
            <person name="Nikaido I."/>
            <person name="Watanabe H."/>
            <person name="Oguri K."/>
            <person name="Kitazato H."/>
            <person name="Fujioka K."/>
            <person name="Kido Y."/>
            <person name="Takami H."/>
        </authorList>
    </citation>
    <scope>NUCLEOTIDE SEQUENCE</scope>
    <source>
        <tissue evidence="2">Whole body</tissue>
    </source>
</reference>